<sequence length="102" mass="11518">MTHRHSCCELRDIPVGDAKSCRNRKVRWKRKDGLVAGGDRKIKRDEHKGGRDAKASSANAESGHRRKDGSCENEYTKGSRPIHCLSLDFPLQTEDLIPSLEF</sequence>
<gene>
    <name evidence="2" type="ORF">Salat_0653300</name>
</gene>
<dbReference type="EMBL" id="JACGWO010000002">
    <property type="protein sequence ID" value="KAK4434904.1"/>
    <property type="molecule type" value="Genomic_DNA"/>
</dbReference>
<organism evidence="2 3">
    <name type="scientific">Sesamum alatum</name>
    <dbReference type="NCBI Taxonomy" id="300844"/>
    <lineage>
        <taxon>Eukaryota</taxon>
        <taxon>Viridiplantae</taxon>
        <taxon>Streptophyta</taxon>
        <taxon>Embryophyta</taxon>
        <taxon>Tracheophyta</taxon>
        <taxon>Spermatophyta</taxon>
        <taxon>Magnoliopsida</taxon>
        <taxon>eudicotyledons</taxon>
        <taxon>Gunneridae</taxon>
        <taxon>Pentapetalae</taxon>
        <taxon>asterids</taxon>
        <taxon>lamiids</taxon>
        <taxon>Lamiales</taxon>
        <taxon>Pedaliaceae</taxon>
        <taxon>Sesamum</taxon>
    </lineage>
</organism>
<keyword evidence="3" id="KW-1185">Reference proteome</keyword>
<reference evidence="2" key="2">
    <citation type="journal article" date="2024" name="Plant">
        <title>Genomic evolution and insights into agronomic trait innovations of Sesamum species.</title>
        <authorList>
            <person name="Miao H."/>
            <person name="Wang L."/>
            <person name="Qu L."/>
            <person name="Liu H."/>
            <person name="Sun Y."/>
            <person name="Le M."/>
            <person name="Wang Q."/>
            <person name="Wei S."/>
            <person name="Zheng Y."/>
            <person name="Lin W."/>
            <person name="Duan Y."/>
            <person name="Cao H."/>
            <person name="Xiong S."/>
            <person name="Wang X."/>
            <person name="Wei L."/>
            <person name="Li C."/>
            <person name="Ma Q."/>
            <person name="Ju M."/>
            <person name="Zhao R."/>
            <person name="Li G."/>
            <person name="Mu C."/>
            <person name="Tian Q."/>
            <person name="Mei H."/>
            <person name="Zhang T."/>
            <person name="Gao T."/>
            <person name="Zhang H."/>
        </authorList>
    </citation>
    <scope>NUCLEOTIDE SEQUENCE</scope>
    <source>
        <strain evidence="2">3651</strain>
    </source>
</reference>
<comment type="caution">
    <text evidence="2">The sequence shown here is derived from an EMBL/GenBank/DDBJ whole genome shotgun (WGS) entry which is preliminary data.</text>
</comment>
<feature type="compositionally biased region" description="Basic and acidic residues" evidence="1">
    <location>
        <begin position="38"/>
        <end position="54"/>
    </location>
</feature>
<name>A0AAE1YRG4_9LAMI</name>
<protein>
    <submittedName>
        <fullName evidence="2">Uncharacterized protein</fullName>
    </submittedName>
</protein>
<feature type="region of interest" description="Disordered" evidence="1">
    <location>
        <begin position="38"/>
        <end position="78"/>
    </location>
</feature>
<accession>A0AAE1YRG4</accession>
<feature type="compositionally biased region" description="Basic and acidic residues" evidence="1">
    <location>
        <begin position="68"/>
        <end position="77"/>
    </location>
</feature>
<dbReference type="AlphaFoldDB" id="A0AAE1YRG4"/>
<dbReference type="Proteomes" id="UP001293254">
    <property type="component" value="Unassembled WGS sequence"/>
</dbReference>
<proteinExistence type="predicted"/>
<evidence type="ECO:0000256" key="1">
    <source>
        <dbReference type="SAM" id="MobiDB-lite"/>
    </source>
</evidence>
<evidence type="ECO:0000313" key="2">
    <source>
        <dbReference type="EMBL" id="KAK4434904.1"/>
    </source>
</evidence>
<evidence type="ECO:0000313" key="3">
    <source>
        <dbReference type="Proteomes" id="UP001293254"/>
    </source>
</evidence>
<reference evidence="2" key="1">
    <citation type="submission" date="2020-06" db="EMBL/GenBank/DDBJ databases">
        <authorList>
            <person name="Li T."/>
            <person name="Hu X."/>
            <person name="Zhang T."/>
            <person name="Song X."/>
            <person name="Zhang H."/>
            <person name="Dai N."/>
            <person name="Sheng W."/>
            <person name="Hou X."/>
            <person name="Wei L."/>
        </authorList>
    </citation>
    <scope>NUCLEOTIDE SEQUENCE</scope>
    <source>
        <strain evidence="2">3651</strain>
        <tissue evidence="2">Leaf</tissue>
    </source>
</reference>